<dbReference type="AlphaFoldDB" id="A0A1Q6SLU9"/>
<dbReference type="EMBL" id="QSHO01000019">
    <property type="protein sequence ID" value="RHC13729.1"/>
    <property type="molecule type" value="Genomic_DNA"/>
</dbReference>
<sequence length="75" mass="8862">MAYTVCKEEQRKNRKRGQAEKMKYEHITEGRFIDRPNRFIAHVEINGQVETVHVKNTGRCREFLVPGTLKLVFTK</sequence>
<dbReference type="Pfam" id="PF17746">
    <property type="entry name" value="SfsA_N"/>
    <property type="match status" value="1"/>
</dbReference>
<name>A0A1Q6SLU9_9FIRM</name>
<gene>
    <name evidence="3" type="ORF">DW856_16700</name>
</gene>
<reference evidence="3 4" key="1">
    <citation type="submission" date="2018-08" db="EMBL/GenBank/DDBJ databases">
        <title>A genome reference for cultivated species of the human gut microbiota.</title>
        <authorList>
            <person name="Zou Y."/>
            <person name="Xue W."/>
            <person name="Luo G."/>
        </authorList>
    </citation>
    <scope>NUCLEOTIDE SEQUENCE [LARGE SCALE GENOMIC DNA]</scope>
    <source>
        <strain evidence="3 4">AM37-1AC</strain>
    </source>
</reference>
<dbReference type="Gene3D" id="2.40.50.580">
    <property type="match status" value="1"/>
</dbReference>
<feature type="domain" description="SfsA N-terminal OB" evidence="2">
    <location>
        <begin position="33"/>
        <end position="68"/>
    </location>
</feature>
<protein>
    <submittedName>
        <fullName evidence="3">Sugar fermentation stimulation protein</fullName>
    </submittedName>
</protein>
<comment type="caution">
    <text evidence="3">The sequence shown here is derived from an EMBL/GenBank/DDBJ whole genome shotgun (WGS) entry which is preliminary data.</text>
</comment>
<proteinExistence type="predicted"/>
<dbReference type="RefSeq" id="WP_006859660.1">
    <property type="nucleotide sequence ID" value="NZ_CP102289.1"/>
</dbReference>
<organism evidence="3 4">
    <name type="scientific">Roseburia intestinalis</name>
    <dbReference type="NCBI Taxonomy" id="166486"/>
    <lineage>
        <taxon>Bacteria</taxon>
        <taxon>Bacillati</taxon>
        <taxon>Bacillota</taxon>
        <taxon>Clostridia</taxon>
        <taxon>Lachnospirales</taxon>
        <taxon>Lachnospiraceae</taxon>
        <taxon>Roseburia</taxon>
    </lineage>
</organism>
<dbReference type="Proteomes" id="UP000283513">
    <property type="component" value="Unassembled WGS sequence"/>
</dbReference>
<evidence type="ECO:0000259" key="2">
    <source>
        <dbReference type="Pfam" id="PF17746"/>
    </source>
</evidence>
<accession>A0A1Q6SLU9</accession>
<dbReference type="InterPro" id="IPR041465">
    <property type="entry name" value="SfsA_N"/>
</dbReference>
<evidence type="ECO:0000313" key="4">
    <source>
        <dbReference type="Proteomes" id="UP000283513"/>
    </source>
</evidence>
<feature type="region of interest" description="Disordered" evidence="1">
    <location>
        <begin position="1"/>
        <end position="20"/>
    </location>
</feature>
<evidence type="ECO:0000313" key="3">
    <source>
        <dbReference type="EMBL" id="RHC13729.1"/>
    </source>
</evidence>
<evidence type="ECO:0000256" key="1">
    <source>
        <dbReference type="SAM" id="MobiDB-lite"/>
    </source>
</evidence>